<dbReference type="EMBL" id="AM746676">
    <property type="protein sequence ID" value="CAN91777.1"/>
    <property type="molecule type" value="Genomic_DNA"/>
</dbReference>
<dbReference type="HOGENOM" id="CLU_048333_0_0_7"/>
<dbReference type="PROSITE" id="PS51257">
    <property type="entry name" value="PROKAR_LIPOPROTEIN"/>
    <property type="match status" value="1"/>
</dbReference>
<dbReference type="eggNOG" id="COG0823">
    <property type="taxonomic scope" value="Bacteria"/>
</dbReference>
<name>A9FDM9_SORC5</name>
<dbReference type="PANTHER" id="PTHR36842:SF1">
    <property type="entry name" value="PROTEIN TOLB"/>
    <property type="match status" value="1"/>
</dbReference>
<dbReference type="Gene3D" id="2.120.10.30">
    <property type="entry name" value="TolB, C-terminal domain"/>
    <property type="match status" value="3"/>
</dbReference>
<dbReference type="STRING" id="448385.sce1619"/>
<sequence length="408" mass="44439">MRAPPRDGSPLSYYGRAAMERRLPAPLACLLLAACASSEPRPKEPLGQIPEATTTAKPEWLPFRIRAGKSVAADPREKHFAELRQLTFGGENAEAYWSPDGRKLVFQSTRDGNTCDQQYILDLESGEVRRVSNGQGKTTCGYFLFPAPATSAQARVLFASTHAAGEACPPKPDHSQGYVWPLDEFDIYTANADGSELRPLIQGKGYDAEATVAFDGSRLVFTSTRDGDIELYTAKLDGSDVKRITSTPGYDGGAFFSPDATKLVWRASRPTGPALDDYRALLAKGLVRPSALEIFVAGADGQNPRPVTRNGRANFAPYFLPDSRRILFASDFSTPQGARGMPNFDLYLVDSDAPPAADGVPPVERVTFYEGFDSFPMFSPTGEHVVFASNRHGAKPGETNLFVARWVE</sequence>
<dbReference type="KEGG" id="scl:sce1619"/>
<organism evidence="2 3">
    <name type="scientific">Sorangium cellulosum (strain So ce56)</name>
    <name type="common">Polyangium cellulosum (strain So ce56)</name>
    <dbReference type="NCBI Taxonomy" id="448385"/>
    <lineage>
        <taxon>Bacteria</taxon>
        <taxon>Pseudomonadati</taxon>
        <taxon>Myxococcota</taxon>
        <taxon>Polyangia</taxon>
        <taxon>Polyangiales</taxon>
        <taxon>Polyangiaceae</taxon>
        <taxon>Sorangium</taxon>
    </lineage>
</organism>
<proteinExistence type="inferred from homology"/>
<reference evidence="2 3" key="1">
    <citation type="journal article" date="2007" name="Nat. Biotechnol.">
        <title>Complete genome sequence of the myxobacterium Sorangium cellulosum.</title>
        <authorList>
            <person name="Schneiker S."/>
            <person name="Perlova O."/>
            <person name="Kaiser O."/>
            <person name="Gerth K."/>
            <person name="Alici A."/>
            <person name="Altmeyer M.O."/>
            <person name="Bartels D."/>
            <person name="Bekel T."/>
            <person name="Beyer S."/>
            <person name="Bode E."/>
            <person name="Bode H.B."/>
            <person name="Bolten C.J."/>
            <person name="Choudhuri J.V."/>
            <person name="Doss S."/>
            <person name="Elnakady Y.A."/>
            <person name="Frank B."/>
            <person name="Gaigalat L."/>
            <person name="Goesmann A."/>
            <person name="Groeger C."/>
            <person name="Gross F."/>
            <person name="Jelsbak L."/>
            <person name="Jelsbak L."/>
            <person name="Kalinowski J."/>
            <person name="Kegler C."/>
            <person name="Knauber T."/>
            <person name="Konietzny S."/>
            <person name="Kopp M."/>
            <person name="Krause L."/>
            <person name="Krug D."/>
            <person name="Linke B."/>
            <person name="Mahmud T."/>
            <person name="Martinez-Arias R."/>
            <person name="McHardy A.C."/>
            <person name="Merai M."/>
            <person name="Meyer F."/>
            <person name="Mormann S."/>
            <person name="Munoz-Dorado J."/>
            <person name="Perez J."/>
            <person name="Pradella S."/>
            <person name="Rachid S."/>
            <person name="Raddatz G."/>
            <person name="Rosenau F."/>
            <person name="Rueckert C."/>
            <person name="Sasse F."/>
            <person name="Scharfe M."/>
            <person name="Schuster S.C."/>
            <person name="Suen G."/>
            <person name="Treuner-Lange A."/>
            <person name="Velicer G.J."/>
            <person name="Vorholter F.-J."/>
            <person name="Weissman K.J."/>
            <person name="Welch R.D."/>
            <person name="Wenzel S.C."/>
            <person name="Whitworth D.E."/>
            <person name="Wilhelm S."/>
            <person name="Wittmann C."/>
            <person name="Bloecker H."/>
            <person name="Puehler A."/>
            <person name="Mueller R."/>
        </authorList>
    </citation>
    <scope>NUCLEOTIDE SEQUENCE [LARGE SCALE GENOMIC DNA]</scope>
    <source>
        <strain evidence="3">So ce56</strain>
    </source>
</reference>
<evidence type="ECO:0000313" key="2">
    <source>
        <dbReference type="EMBL" id="CAN91777.1"/>
    </source>
</evidence>
<dbReference type="Proteomes" id="UP000002139">
    <property type="component" value="Chromosome"/>
</dbReference>
<protein>
    <submittedName>
        <fullName evidence="2">Uncharacterized protein</fullName>
    </submittedName>
</protein>
<comment type="similarity">
    <text evidence="1">Belongs to the TolB family.</text>
</comment>
<dbReference type="AlphaFoldDB" id="A9FDM9"/>
<gene>
    <name evidence="2" type="ordered locus">sce1619</name>
</gene>
<evidence type="ECO:0000256" key="1">
    <source>
        <dbReference type="ARBA" id="ARBA00009820"/>
    </source>
</evidence>
<dbReference type="InterPro" id="IPR011042">
    <property type="entry name" value="6-blade_b-propeller_TolB-like"/>
</dbReference>
<dbReference type="PANTHER" id="PTHR36842">
    <property type="entry name" value="PROTEIN TOLB HOMOLOG"/>
    <property type="match status" value="1"/>
</dbReference>
<keyword evidence="3" id="KW-1185">Reference proteome</keyword>
<dbReference type="SUPFAM" id="SSF82171">
    <property type="entry name" value="DPP6 N-terminal domain-like"/>
    <property type="match status" value="2"/>
</dbReference>
<dbReference type="InterPro" id="IPR011659">
    <property type="entry name" value="WD40"/>
</dbReference>
<accession>A9FDM9</accession>
<dbReference type="Pfam" id="PF07676">
    <property type="entry name" value="PD40"/>
    <property type="match status" value="5"/>
</dbReference>
<evidence type="ECO:0000313" key="3">
    <source>
        <dbReference type="Proteomes" id="UP000002139"/>
    </source>
</evidence>